<keyword evidence="3" id="KW-1185">Reference proteome</keyword>
<evidence type="ECO:0000313" key="3">
    <source>
        <dbReference type="Proteomes" id="UP000837857"/>
    </source>
</evidence>
<feature type="compositionally biased region" description="Basic residues" evidence="1">
    <location>
        <begin position="20"/>
        <end position="29"/>
    </location>
</feature>
<dbReference type="EMBL" id="OW152822">
    <property type="protein sequence ID" value="CAH2036823.1"/>
    <property type="molecule type" value="Genomic_DNA"/>
</dbReference>
<protein>
    <submittedName>
        <fullName evidence="2">Uncharacterized protein</fullName>
    </submittedName>
</protein>
<proteinExistence type="predicted"/>
<accession>A0ABN8HR95</accession>
<sequence>METALYWLHVGTKRAQAAAGKRKRAHNRTRPPTAAGVTLLESEAASPQSIGAPSPPPRPLLASPHPRTTGSRFMNWAYVECGVYETVWTRRRLAANGRRKTLTLKELDTEAGAWGA</sequence>
<reference evidence="2" key="1">
    <citation type="submission" date="2022-03" db="EMBL/GenBank/DDBJ databases">
        <authorList>
            <person name="Martin H S."/>
        </authorList>
    </citation>
    <scope>NUCLEOTIDE SEQUENCE</scope>
</reference>
<evidence type="ECO:0000256" key="1">
    <source>
        <dbReference type="SAM" id="MobiDB-lite"/>
    </source>
</evidence>
<dbReference type="Proteomes" id="UP000837857">
    <property type="component" value="Chromosome 10"/>
</dbReference>
<name>A0ABN8HR95_9NEOP</name>
<evidence type="ECO:0000313" key="2">
    <source>
        <dbReference type="EMBL" id="CAH2036823.1"/>
    </source>
</evidence>
<gene>
    <name evidence="2" type="ORF">IPOD504_LOCUS887</name>
</gene>
<organism evidence="2 3">
    <name type="scientific">Iphiclides podalirius</name>
    <name type="common">scarce swallowtail</name>
    <dbReference type="NCBI Taxonomy" id="110791"/>
    <lineage>
        <taxon>Eukaryota</taxon>
        <taxon>Metazoa</taxon>
        <taxon>Ecdysozoa</taxon>
        <taxon>Arthropoda</taxon>
        <taxon>Hexapoda</taxon>
        <taxon>Insecta</taxon>
        <taxon>Pterygota</taxon>
        <taxon>Neoptera</taxon>
        <taxon>Endopterygota</taxon>
        <taxon>Lepidoptera</taxon>
        <taxon>Glossata</taxon>
        <taxon>Ditrysia</taxon>
        <taxon>Papilionoidea</taxon>
        <taxon>Papilionidae</taxon>
        <taxon>Papilioninae</taxon>
        <taxon>Iphiclides</taxon>
    </lineage>
</organism>
<feature type="region of interest" description="Disordered" evidence="1">
    <location>
        <begin position="13"/>
        <end position="70"/>
    </location>
</feature>
<feature type="non-terminal residue" evidence="2">
    <location>
        <position position="1"/>
    </location>
</feature>